<gene>
    <name evidence="3" type="ORF">SCAL_001403</name>
</gene>
<sequence length="343" mass="38154">MKILVTGGAGFVGSHLCEHFAGEGFEVIALDNLKRGEVLGKKINSRYNVDFLKSLEGVEFVEGDITRFSTLKEASKNADVIIHTAAQVAVTASLEDPRRDFEINALGTFNVLEAARLNDCAVLYCSTNKVYGDNVNHIPIRELDARYEFADDTFKDGIPETFQIDHCEHTPYGSSKLAGDIYVQDYAHLYGLKTGVFRMSCIYGTRQFGVEDQGWVAWFTIAALTGKPITIYGDGKQVRDVLYVTDLVAAFDAFLKSGLAGEVFNIGGGPENTLSLLELIEILERLAGKEITPRYDDWRPSDQKVYVSHIGKARKLLGWRPRVSPEEGVEEVVSWVMKNRDIL</sequence>
<dbReference type="PATRIC" id="fig|1838285.3.peg.1425"/>
<dbReference type="Pfam" id="PF01370">
    <property type="entry name" value="Epimerase"/>
    <property type="match status" value="1"/>
</dbReference>
<evidence type="ECO:0000259" key="2">
    <source>
        <dbReference type="Pfam" id="PF01370"/>
    </source>
</evidence>
<dbReference type="EMBL" id="LYOS01000004">
    <property type="protein sequence ID" value="OFV67485.1"/>
    <property type="molecule type" value="Genomic_DNA"/>
</dbReference>
<organism evidence="3 4">
    <name type="scientific">Candidatus Syntropharchaeum caldarium</name>
    <dbReference type="NCBI Taxonomy" id="1838285"/>
    <lineage>
        <taxon>Archaea</taxon>
        <taxon>Methanobacteriati</taxon>
        <taxon>Methanobacteriota</taxon>
        <taxon>Stenosarchaea group</taxon>
        <taxon>Methanomicrobia</taxon>
        <taxon>Methanosarcinales</taxon>
        <taxon>ANME-2 cluster</taxon>
        <taxon>Candidatus Syntropharchaeum</taxon>
    </lineage>
</organism>
<protein>
    <submittedName>
        <fullName evidence="3">Nucleoside-diphosphate-sugar epimerase</fullName>
    </submittedName>
</protein>
<evidence type="ECO:0000256" key="1">
    <source>
        <dbReference type="ARBA" id="ARBA00007637"/>
    </source>
</evidence>
<dbReference type="SUPFAM" id="SSF51735">
    <property type="entry name" value="NAD(P)-binding Rossmann-fold domains"/>
    <property type="match status" value="1"/>
</dbReference>
<dbReference type="AlphaFoldDB" id="A0A1F2P8X2"/>
<comment type="similarity">
    <text evidence="1">Belongs to the NAD(P)-dependent epimerase/dehydratase family.</text>
</comment>
<name>A0A1F2P8X2_9EURY</name>
<comment type="caution">
    <text evidence="3">The sequence shown here is derived from an EMBL/GenBank/DDBJ whole genome shotgun (WGS) entry which is preliminary data.</text>
</comment>
<dbReference type="Gene3D" id="3.40.50.720">
    <property type="entry name" value="NAD(P)-binding Rossmann-like Domain"/>
    <property type="match status" value="1"/>
</dbReference>
<reference evidence="3" key="1">
    <citation type="submission" date="2016-05" db="EMBL/GenBank/DDBJ databases">
        <title>Microbial consortia oxidize butane by reversing methanogenesis.</title>
        <authorList>
            <person name="Laso-Perez R."/>
            <person name="Richter M."/>
            <person name="Wegener G."/>
            <person name="Musat F."/>
        </authorList>
    </citation>
    <scope>NUCLEOTIDE SEQUENCE [LARGE SCALE GENOMIC DNA]</scope>
    <source>
        <strain evidence="3">BOX2</strain>
    </source>
</reference>
<evidence type="ECO:0000313" key="3">
    <source>
        <dbReference type="EMBL" id="OFV67485.1"/>
    </source>
</evidence>
<dbReference type="InterPro" id="IPR001509">
    <property type="entry name" value="Epimerase_deHydtase"/>
</dbReference>
<dbReference type="Proteomes" id="UP000186940">
    <property type="component" value="Unassembled WGS sequence"/>
</dbReference>
<keyword evidence="4" id="KW-1185">Reference proteome</keyword>
<dbReference type="STRING" id="1838285.SCAL_001403"/>
<proteinExistence type="inferred from homology"/>
<evidence type="ECO:0000313" key="4">
    <source>
        <dbReference type="Proteomes" id="UP000186940"/>
    </source>
</evidence>
<dbReference type="PANTHER" id="PTHR43000">
    <property type="entry name" value="DTDP-D-GLUCOSE 4,6-DEHYDRATASE-RELATED"/>
    <property type="match status" value="1"/>
</dbReference>
<feature type="domain" description="NAD-dependent epimerase/dehydratase" evidence="2">
    <location>
        <begin position="3"/>
        <end position="267"/>
    </location>
</feature>
<accession>A0A1F2P8X2</accession>
<dbReference type="InterPro" id="IPR036291">
    <property type="entry name" value="NAD(P)-bd_dom_sf"/>
</dbReference>